<reference evidence="1" key="1">
    <citation type="submission" date="2021-02" db="EMBL/GenBank/DDBJ databases">
        <authorList>
            <person name="Nowell W R."/>
        </authorList>
    </citation>
    <scope>NUCLEOTIDE SEQUENCE</scope>
</reference>
<evidence type="ECO:0000313" key="2">
    <source>
        <dbReference type="Proteomes" id="UP000663838"/>
    </source>
</evidence>
<proteinExistence type="predicted"/>
<evidence type="ECO:0000313" key="1">
    <source>
        <dbReference type="EMBL" id="CAF4776720.1"/>
    </source>
</evidence>
<sequence length="198" mass="22757">MNSYNNTTCFSTTHHHVNQESSYTPITDDQIEYGSFEHGTFQSICTGVNCTFNQMYNHCFEHCPFESAHITDSPEQRDDDNCNSIESTHCTFNSTHTDYVTHDSFTPIHTTDIDLQFFIHNDHANYGRVQCNHMVVNAAQYASFIARQLEDIKENIILCDELGNQIYPGGSKRPETVEKLCKTLKSGAVFRQLEKRRE</sequence>
<dbReference type="Proteomes" id="UP000663838">
    <property type="component" value="Unassembled WGS sequence"/>
</dbReference>
<comment type="caution">
    <text evidence="1">The sequence shown here is derived from an EMBL/GenBank/DDBJ whole genome shotgun (WGS) entry which is preliminary data.</text>
</comment>
<dbReference type="AlphaFoldDB" id="A0A821MXK0"/>
<protein>
    <submittedName>
        <fullName evidence="1">Uncharacterized protein</fullName>
    </submittedName>
</protein>
<accession>A0A821MXK0</accession>
<name>A0A821MXK0_9BILA</name>
<gene>
    <name evidence="1" type="ORF">TOA249_LOCUS21910</name>
</gene>
<organism evidence="1 2">
    <name type="scientific">Rotaria socialis</name>
    <dbReference type="NCBI Taxonomy" id="392032"/>
    <lineage>
        <taxon>Eukaryota</taxon>
        <taxon>Metazoa</taxon>
        <taxon>Spiralia</taxon>
        <taxon>Gnathifera</taxon>
        <taxon>Rotifera</taxon>
        <taxon>Eurotatoria</taxon>
        <taxon>Bdelloidea</taxon>
        <taxon>Philodinida</taxon>
        <taxon>Philodinidae</taxon>
        <taxon>Rotaria</taxon>
    </lineage>
</organism>
<dbReference type="EMBL" id="CAJOBS010001942">
    <property type="protein sequence ID" value="CAF4776720.1"/>
    <property type="molecule type" value="Genomic_DNA"/>
</dbReference>